<gene>
    <name evidence="1" type="ORF">GM418_21765</name>
</gene>
<keyword evidence="2" id="KW-1185">Reference proteome</keyword>
<dbReference type="AlphaFoldDB" id="A0A6I6K3M8"/>
<evidence type="ECO:0000313" key="1">
    <source>
        <dbReference type="EMBL" id="QGY46193.1"/>
    </source>
</evidence>
<reference evidence="1 2" key="1">
    <citation type="submission" date="2019-11" db="EMBL/GenBank/DDBJ databases">
        <authorList>
            <person name="Zheng R.K."/>
            <person name="Sun C.M."/>
        </authorList>
    </citation>
    <scope>NUCLEOTIDE SEQUENCE [LARGE SCALE GENOMIC DNA]</scope>
    <source>
        <strain evidence="1 2">WC007</strain>
    </source>
</reference>
<proteinExistence type="predicted"/>
<dbReference type="KEGG" id="mcos:GM418_21765"/>
<accession>A0A6I6K3M8</accession>
<name>A0A6I6K3M8_9BACT</name>
<protein>
    <submittedName>
        <fullName evidence="1">Uncharacterized protein</fullName>
    </submittedName>
</protein>
<organism evidence="1 2">
    <name type="scientific">Maribellus comscasis</name>
    <dbReference type="NCBI Taxonomy" id="2681766"/>
    <lineage>
        <taxon>Bacteria</taxon>
        <taxon>Pseudomonadati</taxon>
        <taxon>Bacteroidota</taxon>
        <taxon>Bacteroidia</taxon>
        <taxon>Marinilabiliales</taxon>
        <taxon>Prolixibacteraceae</taxon>
        <taxon>Maribellus</taxon>
    </lineage>
</organism>
<dbReference type="Proteomes" id="UP000428260">
    <property type="component" value="Chromosome"/>
</dbReference>
<sequence>MIKIFLLNIIIALVHLGSYETCGKLYGINIISNGICNSTIAFGFNNGVFKNAAVYSPGKDFPSTGSFSGGGDFGVKFVKSDIENFRFKSKSYRNRFLFFLTGVSPPVRTVV</sequence>
<dbReference type="RefSeq" id="WP_158869329.1">
    <property type="nucleotide sequence ID" value="NZ_CP046401.1"/>
</dbReference>
<dbReference type="EMBL" id="CP046401">
    <property type="protein sequence ID" value="QGY46193.1"/>
    <property type="molecule type" value="Genomic_DNA"/>
</dbReference>
<evidence type="ECO:0000313" key="2">
    <source>
        <dbReference type="Proteomes" id="UP000428260"/>
    </source>
</evidence>